<proteinExistence type="predicted"/>
<evidence type="ECO:0008006" key="3">
    <source>
        <dbReference type="Google" id="ProtNLM"/>
    </source>
</evidence>
<accession>A0A7S0JIB0</accession>
<gene>
    <name evidence="2" type="ORF">CLEP1334_LOCUS27727</name>
</gene>
<evidence type="ECO:0000313" key="2">
    <source>
        <dbReference type="EMBL" id="CAD8552436.1"/>
    </source>
</evidence>
<organism evidence="2">
    <name type="scientific">Calcidiscus leptoporus</name>
    <dbReference type="NCBI Taxonomy" id="127549"/>
    <lineage>
        <taxon>Eukaryota</taxon>
        <taxon>Haptista</taxon>
        <taxon>Haptophyta</taxon>
        <taxon>Prymnesiophyceae</taxon>
        <taxon>Coccolithales</taxon>
        <taxon>Calcidiscaceae</taxon>
        <taxon>Calcidiscus</taxon>
    </lineage>
</organism>
<dbReference type="EMBL" id="HBER01055589">
    <property type="protein sequence ID" value="CAD8552436.1"/>
    <property type="molecule type" value="Transcribed_RNA"/>
</dbReference>
<sequence length="120" mass="13812">MKTRPSLQAMPCDMLALIAQFCIPHAHVLACVSKTISRAVRAHSRLSRAVIVWTPPIPIHIWYCRRQTDPSLAYRLHVFMWYNPLLVLHVWMLDDKGESDVSDTESMPDLISDSDWSEHS</sequence>
<name>A0A7S0JIB0_9EUKA</name>
<feature type="region of interest" description="Disordered" evidence="1">
    <location>
        <begin position="98"/>
        <end position="120"/>
    </location>
</feature>
<reference evidence="2" key="1">
    <citation type="submission" date="2021-01" db="EMBL/GenBank/DDBJ databases">
        <authorList>
            <person name="Corre E."/>
            <person name="Pelletier E."/>
            <person name="Niang G."/>
            <person name="Scheremetjew M."/>
            <person name="Finn R."/>
            <person name="Kale V."/>
            <person name="Holt S."/>
            <person name="Cochrane G."/>
            <person name="Meng A."/>
            <person name="Brown T."/>
            <person name="Cohen L."/>
        </authorList>
    </citation>
    <scope>NUCLEOTIDE SEQUENCE</scope>
    <source>
        <strain evidence="2">RCC1130</strain>
    </source>
</reference>
<protein>
    <recommendedName>
        <fullName evidence="3">F-box domain-containing protein</fullName>
    </recommendedName>
</protein>
<dbReference type="AlphaFoldDB" id="A0A7S0JIB0"/>
<evidence type="ECO:0000256" key="1">
    <source>
        <dbReference type="SAM" id="MobiDB-lite"/>
    </source>
</evidence>